<dbReference type="EMBL" id="CAFBQH010000073">
    <property type="protein sequence ID" value="CAB5053181.1"/>
    <property type="molecule type" value="Genomic_DNA"/>
</dbReference>
<proteinExistence type="predicted"/>
<protein>
    <submittedName>
        <fullName evidence="5">Unannotated protein</fullName>
    </submittedName>
</protein>
<evidence type="ECO:0000313" key="6">
    <source>
        <dbReference type="EMBL" id="CAB5053181.1"/>
    </source>
</evidence>
<feature type="domain" description="Phosphatidic acid phosphatase type 2/haloperoxidase" evidence="2">
    <location>
        <begin position="86"/>
        <end position="201"/>
    </location>
</feature>
<dbReference type="EMBL" id="CAETWZ010000148">
    <property type="protein sequence ID" value="CAB4368412.1"/>
    <property type="molecule type" value="Genomic_DNA"/>
</dbReference>
<feature type="transmembrane region" description="Helical" evidence="1">
    <location>
        <begin position="159"/>
        <end position="180"/>
    </location>
</feature>
<reference evidence="5" key="1">
    <citation type="submission" date="2020-05" db="EMBL/GenBank/DDBJ databases">
        <authorList>
            <person name="Chiriac C."/>
            <person name="Salcher M."/>
            <person name="Ghai R."/>
            <person name="Kavagutti S V."/>
        </authorList>
    </citation>
    <scope>NUCLEOTIDE SEQUENCE</scope>
</reference>
<keyword evidence="1" id="KW-0812">Transmembrane</keyword>
<evidence type="ECO:0000259" key="2">
    <source>
        <dbReference type="SMART" id="SM00014"/>
    </source>
</evidence>
<dbReference type="EMBL" id="CAEZZL010000053">
    <property type="protein sequence ID" value="CAB4762816.1"/>
    <property type="molecule type" value="Genomic_DNA"/>
</dbReference>
<dbReference type="SUPFAM" id="SSF48317">
    <property type="entry name" value="Acid phosphatase/Vanadium-dependent haloperoxidase"/>
    <property type="match status" value="1"/>
</dbReference>
<evidence type="ECO:0000313" key="4">
    <source>
        <dbReference type="EMBL" id="CAB4663315.1"/>
    </source>
</evidence>
<organism evidence="5">
    <name type="scientific">freshwater metagenome</name>
    <dbReference type="NCBI Taxonomy" id="449393"/>
    <lineage>
        <taxon>unclassified sequences</taxon>
        <taxon>metagenomes</taxon>
        <taxon>ecological metagenomes</taxon>
    </lineage>
</organism>
<gene>
    <name evidence="4" type="ORF">UFOPK2334_00088</name>
    <name evidence="5" type="ORF">UFOPK2870_00776</name>
    <name evidence="3" type="ORF">UFOPK4179_01213</name>
    <name evidence="6" type="ORF">UFOPK4293_01167</name>
</gene>
<dbReference type="Gene3D" id="1.20.144.10">
    <property type="entry name" value="Phosphatidic acid phosphatase type 2/haloperoxidase"/>
    <property type="match status" value="1"/>
</dbReference>
<dbReference type="Pfam" id="PF01569">
    <property type="entry name" value="PAP2"/>
    <property type="match status" value="1"/>
</dbReference>
<keyword evidence="1" id="KW-0472">Membrane</keyword>
<feature type="transmembrane region" description="Helical" evidence="1">
    <location>
        <begin position="129"/>
        <end position="147"/>
    </location>
</feature>
<evidence type="ECO:0000256" key="1">
    <source>
        <dbReference type="SAM" id="Phobius"/>
    </source>
</evidence>
<feature type="transmembrane region" description="Helical" evidence="1">
    <location>
        <begin position="82"/>
        <end position="109"/>
    </location>
</feature>
<dbReference type="InterPro" id="IPR036938">
    <property type="entry name" value="PAP2/HPO_sf"/>
</dbReference>
<feature type="transmembrane region" description="Helical" evidence="1">
    <location>
        <begin position="186"/>
        <end position="207"/>
    </location>
</feature>
<dbReference type="AlphaFoldDB" id="A0A6J6UTJ0"/>
<evidence type="ECO:0000313" key="5">
    <source>
        <dbReference type="EMBL" id="CAB4762816.1"/>
    </source>
</evidence>
<accession>A0A6J6UTJ0</accession>
<keyword evidence="1" id="KW-1133">Transmembrane helix</keyword>
<dbReference type="InterPro" id="IPR000326">
    <property type="entry name" value="PAP2/HPO"/>
</dbReference>
<sequence>MLTARRLNTYVCVLSLLLVILVQQVVAWGWLSDLDESAGNTAKKLRASQDIFSVTVMFGLRGIILTVCLPVLGWLSWKRKSWVPIAGFVLVLLFETGIAGALKIAIGRIFPYQFDDFFYSMLVNVDEKAFPSGHAANSVALWGYMAWYFTCAGTIARRIAVSAVVVASCTVVVSSWLIRTHWPTDLIAGCIIGCIALLGVIGLYTALGLNPEARIHHSPKVHRETADAQ</sequence>
<evidence type="ECO:0000313" key="3">
    <source>
        <dbReference type="EMBL" id="CAB4368412.1"/>
    </source>
</evidence>
<name>A0A6J6UTJ0_9ZZZZ</name>
<dbReference type="PANTHER" id="PTHR14969:SF13">
    <property type="entry name" value="AT30094P"/>
    <property type="match status" value="1"/>
</dbReference>
<feature type="transmembrane region" description="Helical" evidence="1">
    <location>
        <begin position="51"/>
        <end position="75"/>
    </location>
</feature>
<dbReference type="PANTHER" id="PTHR14969">
    <property type="entry name" value="SPHINGOSINE-1-PHOSPHATE PHOSPHOHYDROLASE"/>
    <property type="match status" value="1"/>
</dbReference>
<dbReference type="SMART" id="SM00014">
    <property type="entry name" value="acidPPc"/>
    <property type="match status" value="1"/>
</dbReference>
<dbReference type="EMBL" id="CAEZXA010000003">
    <property type="protein sequence ID" value="CAB4663315.1"/>
    <property type="molecule type" value="Genomic_DNA"/>
</dbReference>